<evidence type="ECO:0000313" key="1">
    <source>
        <dbReference type="EMBL" id="SDD19497.1"/>
    </source>
</evidence>
<evidence type="ECO:0000313" key="2">
    <source>
        <dbReference type="Proteomes" id="UP000199060"/>
    </source>
</evidence>
<gene>
    <name evidence="1" type="ORF">SAMN04488104_101854</name>
</gene>
<dbReference type="Proteomes" id="UP000199060">
    <property type="component" value="Unassembled WGS sequence"/>
</dbReference>
<name>A0A1G6STF9_9BACT</name>
<organism evidence="1 2">
    <name type="scientific">Algoriphagus faecimaris</name>
    <dbReference type="NCBI Taxonomy" id="686796"/>
    <lineage>
        <taxon>Bacteria</taxon>
        <taxon>Pseudomonadati</taxon>
        <taxon>Bacteroidota</taxon>
        <taxon>Cytophagia</taxon>
        <taxon>Cytophagales</taxon>
        <taxon>Cyclobacteriaceae</taxon>
        <taxon>Algoriphagus</taxon>
    </lineage>
</organism>
<reference evidence="2" key="1">
    <citation type="submission" date="2016-10" db="EMBL/GenBank/DDBJ databases">
        <authorList>
            <person name="Varghese N."/>
            <person name="Submissions S."/>
        </authorList>
    </citation>
    <scope>NUCLEOTIDE SEQUENCE [LARGE SCALE GENOMIC DNA]</scope>
    <source>
        <strain evidence="2">DSM 23095</strain>
    </source>
</reference>
<dbReference type="AlphaFoldDB" id="A0A1G6STF9"/>
<sequence length="248" mass="29046">MRDEQFISGIYNWCDRWCERCQFTSRCRAYDREESRKQANPDQDVWEAISESFKEALILLEKAAAEHGISLEISEEEKNSIIEEENAKDEEVEKIPLQILADEYLGEGKNWLDSLALKEYRDRLQSQLEMGIISLAEGEEIAAVLEDSLEVIQWYLFLIPVKVQRALRDKMDGFWDEYPIEERGDLGTAKIGMIAIERSLGAWAKIYQLILEDDQILHLLAKLEKMRRLLKEEFPDYSKFKRPGFDDN</sequence>
<protein>
    <submittedName>
        <fullName evidence="1">Uncharacterized protein</fullName>
    </submittedName>
</protein>
<dbReference type="RefSeq" id="WP_087939428.1">
    <property type="nucleotide sequence ID" value="NZ_FNAC01000018.1"/>
</dbReference>
<dbReference type="EMBL" id="FNAC01000018">
    <property type="protein sequence ID" value="SDD19497.1"/>
    <property type="molecule type" value="Genomic_DNA"/>
</dbReference>
<dbReference type="STRING" id="686796.SAMN04488104_101854"/>
<proteinExistence type="predicted"/>
<accession>A0A1G6STF9</accession>
<dbReference type="OrthoDB" id="1114593at2"/>
<keyword evidence="2" id="KW-1185">Reference proteome</keyword>